<name>A0AA85JMR7_TRIRE</name>
<dbReference type="AlphaFoldDB" id="A0AA85JMR7"/>
<dbReference type="WBParaSite" id="TREG1_2890.1">
    <property type="protein sequence ID" value="TREG1_2890.1"/>
    <property type="gene ID" value="TREG1_2890"/>
</dbReference>
<evidence type="ECO:0000313" key="1">
    <source>
        <dbReference type="Proteomes" id="UP000050795"/>
    </source>
</evidence>
<reference evidence="1" key="1">
    <citation type="submission" date="2022-06" db="EMBL/GenBank/DDBJ databases">
        <authorList>
            <person name="Berger JAMES D."/>
            <person name="Berger JAMES D."/>
        </authorList>
    </citation>
    <scope>NUCLEOTIDE SEQUENCE [LARGE SCALE GENOMIC DNA]</scope>
</reference>
<proteinExistence type="predicted"/>
<keyword evidence="1" id="KW-1185">Reference proteome</keyword>
<evidence type="ECO:0000313" key="2">
    <source>
        <dbReference type="WBParaSite" id="TREG1_2890.1"/>
    </source>
</evidence>
<protein>
    <submittedName>
        <fullName evidence="2">Uncharacterized protein</fullName>
    </submittedName>
</protein>
<organism evidence="1 2">
    <name type="scientific">Trichobilharzia regenti</name>
    <name type="common">Nasal bird schistosome</name>
    <dbReference type="NCBI Taxonomy" id="157069"/>
    <lineage>
        <taxon>Eukaryota</taxon>
        <taxon>Metazoa</taxon>
        <taxon>Spiralia</taxon>
        <taxon>Lophotrochozoa</taxon>
        <taxon>Platyhelminthes</taxon>
        <taxon>Trematoda</taxon>
        <taxon>Digenea</taxon>
        <taxon>Strigeidida</taxon>
        <taxon>Schistosomatoidea</taxon>
        <taxon>Schistosomatidae</taxon>
        <taxon>Trichobilharzia</taxon>
    </lineage>
</organism>
<accession>A0AA85JMR7</accession>
<dbReference type="Proteomes" id="UP000050795">
    <property type="component" value="Unassembled WGS sequence"/>
</dbReference>
<reference evidence="2" key="2">
    <citation type="submission" date="2023-11" db="UniProtKB">
        <authorList>
            <consortium name="WormBaseParasite"/>
        </authorList>
    </citation>
    <scope>IDENTIFICATION</scope>
</reference>
<sequence>MHQMTVPVIMSTICRSLSNKINYLYALLCSNICRNTSVITPQETWLHDSYDDNLILLNGFNICTDKTEEVQGRSEVVVLLLLSILSGLLPTTSVLNSQRIILTV</sequence>